<accession>A0A6C0AG46</accession>
<reference evidence="1" key="1">
    <citation type="journal article" date="2020" name="Nature">
        <title>Giant virus diversity and host interactions through global metagenomics.</title>
        <authorList>
            <person name="Schulz F."/>
            <person name="Roux S."/>
            <person name="Paez-Espino D."/>
            <person name="Jungbluth S."/>
            <person name="Walsh D.A."/>
            <person name="Denef V.J."/>
            <person name="McMahon K.D."/>
            <person name="Konstantinidis K.T."/>
            <person name="Eloe-Fadrosh E.A."/>
            <person name="Kyrpides N.C."/>
            <person name="Woyke T."/>
        </authorList>
    </citation>
    <scope>NUCLEOTIDE SEQUENCE</scope>
    <source>
        <strain evidence="1">GVMAG-S-1024976-23</strain>
    </source>
</reference>
<dbReference type="EMBL" id="MN740602">
    <property type="protein sequence ID" value="QHS78682.1"/>
    <property type="molecule type" value="Genomic_DNA"/>
</dbReference>
<protein>
    <recommendedName>
        <fullName evidence="2">SF3 helicase domain-containing protein</fullName>
    </recommendedName>
</protein>
<dbReference type="AlphaFoldDB" id="A0A6C0AG46"/>
<proteinExistence type="predicted"/>
<organism evidence="1">
    <name type="scientific">viral metagenome</name>
    <dbReference type="NCBI Taxonomy" id="1070528"/>
    <lineage>
        <taxon>unclassified sequences</taxon>
        <taxon>metagenomes</taxon>
        <taxon>organismal metagenomes</taxon>
    </lineage>
</organism>
<dbReference type="SUPFAM" id="SSF52540">
    <property type="entry name" value="P-loop containing nucleoside triphosphate hydrolases"/>
    <property type="match status" value="1"/>
</dbReference>
<dbReference type="Gene3D" id="3.40.50.300">
    <property type="entry name" value="P-loop containing nucleotide triphosphate hydrolases"/>
    <property type="match status" value="1"/>
</dbReference>
<dbReference type="InterPro" id="IPR027417">
    <property type="entry name" value="P-loop_NTPase"/>
</dbReference>
<name>A0A6C0AG46_9ZZZZ</name>
<evidence type="ECO:0000313" key="1">
    <source>
        <dbReference type="EMBL" id="QHS78682.1"/>
    </source>
</evidence>
<sequence length="765" mass="89019">MSVETGGNKNIIEYLNENEIAWMPINLEVTKTKKNTFKKILQVYRGTHDMPNYKDLSNKKLVLERQKLVNEYEYIWVDTRFINQIDVDGDVDPELDTPYFESVSKKKRHYFISGFYGYNKNRSATKWTNVELLAGQGSYASKDCIVYNYQLPIADYTGNVEAIVSNDDQIVNKKSQETINPNISSMLNEAFGISGEWKSNNYESSRCVAIIPSHKTCLVNKHREHSAVKSWISIGKASCTAKCYVCGERKINIKNNSQLWKQVKTYFEISCANDNCGYDQVQDYVDDYCKENDLMKKDGYMMKRSDQCVIEYEKISKYADFLDDLFRDAEPPLKKTYKKPSSKHNLIKYLDEIHTDIRILKRDSNIVAFSNGYLKLREWKFYEYDLNKKYAFTGKVFIPLTFDTDWLTSNWYDIDCPIFDKIVKDQPDLRDKDVERCFYGLMGSLHYPTGYDSIKVVPYLFGASGTGKSTIVSVILSTFSSEIVGAINYKEKTFGKSAFIDHDVIIDQDTPSNMIEQFGKTDFQKAVSGEIIAIPIKNQKQEEQHRVVQRMLCCSQYTQDVQDTGEVIRRIAYFQFRPVQSTLCSNLEEECIRTELHKVLVKTLLARFELIKSYGNKPFHEWNIPYFDSRVDDVLMDNNYIYRMISQNKNFRVRKGSKYGFDEFIVAFNDHYRGQPNRPKKPKVTDVMFTKMGLSVEKDTICKDCGKSFAINVKCCQNHSRNNKTTRYYIDGLYYKEESYKGNEICYKSKNNYSCDISSSEDDEE</sequence>
<evidence type="ECO:0008006" key="2">
    <source>
        <dbReference type="Google" id="ProtNLM"/>
    </source>
</evidence>